<evidence type="ECO:0000313" key="1">
    <source>
        <dbReference type="Proteomes" id="UP000079169"/>
    </source>
</evidence>
<name>A0A3Q0IL36_DIACI</name>
<dbReference type="AlphaFoldDB" id="A0A3Q0IL36"/>
<dbReference type="PaxDb" id="121845-A0A3Q0IL36"/>
<dbReference type="Proteomes" id="UP000079169">
    <property type="component" value="Unplaced"/>
</dbReference>
<dbReference type="KEGG" id="dci:113466069"/>
<dbReference type="STRING" id="121845.A0A3Q0IL36"/>
<sequence>MRCVENSYKDEEQVFELAGSKYCISTLSNGKLVVLQKMSEQKQTEGLNALEESKRLEATFKHKSEAIQQQLAELSIREHKLTKEKFEIQREKELIEKRKEKLFAFLPDVENTIQPTIIDPRSIITRLRAEKDIEND</sequence>
<organism evidence="1 2">
    <name type="scientific">Diaphorina citri</name>
    <name type="common">Asian citrus psyllid</name>
    <dbReference type="NCBI Taxonomy" id="121845"/>
    <lineage>
        <taxon>Eukaryota</taxon>
        <taxon>Metazoa</taxon>
        <taxon>Ecdysozoa</taxon>
        <taxon>Arthropoda</taxon>
        <taxon>Hexapoda</taxon>
        <taxon>Insecta</taxon>
        <taxon>Pterygota</taxon>
        <taxon>Neoptera</taxon>
        <taxon>Paraneoptera</taxon>
        <taxon>Hemiptera</taxon>
        <taxon>Sternorrhyncha</taxon>
        <taxon>Psylloidea</taxon>
        <taxon>Psyllidae</taxon>
        <taxon>Diaphorininae</taxon>
        <taxon>Diaphorina</taxon>
    </lineage>
</organism>
<evidence type="ECO:0000313" key="2">
    <source>
        <dbReference type="RefSeq" id="XP_026676969.1"/>
    </source>
</evidence>
<keyword evidence="1" id="KW-1185">Reference proteome</keyword>
<accession>A0A3Q0IL36</accession>
<dbReference type="GeneID" id="113466069"/>
<protein>
    <submittedName>
        <fullName evidence="2">Uncharacterized protein LOC113466069 isoform X1</fullName>
    </submittedName>
</protein>
<proteinExistence type="predicted"/>
<dbReference type="RefSeq" id="XP_026676969.1">
    <property type="nucleotide sequence ID" value="XM_026821168.1"/>
</dbReference>
<reference evidence="2" key="1">
    <citation type="submission" date="2025-08" db="UniProtKB">
        <authorList>
            <consortium name="RefSeq"/>
        </authorList>
    </citation>
    <scope>IDENTIFICATION</scope>
</reference>
<gene>
    <name evidence="2" type="primary">LOC113466069</name>
</gene>